<accession>J3N3P5</accession>
<name>J3N3P5_ORYBR</name>
<keyword evidence="3" id="KW-1185">Reference proteome</keyword>
<reference evidence="2" key="1">
    <citation type="journal article" date="2013" name="Nat. Commun.">
        <title>Whole-genome sequencing of Oryza brachyantha reveals mechanisms underlying Oryza genome evolution.</title>
        <authorList>
            <person name="Chen J."/>
            <person name="Huang Q."/>
            <person name="Gao D."/>
            <person name="Wang J."/>
            <person name="Lang Y."/>
            <person name="Liu T."/>
            <person name="Li B."/>
            <person name="Bai Z."/>
            <person name="Luis Goicoechea J."/>
            <person name="Liang C."/>
            <person name="Chen C."/>
            <person name="Zhang W."/>
            <person name="Sun S."/>
            <person name="Liao Y."/>
            <person name="Zhang X."/>
            <person name="Yang L."/>
            <person name="Song C."/>
            <person name="Wang M."/>
            <person name="Shi J."/>
            <person name="Liu G."/>
            <person name="Liu J."/>
            <person name="Zhou H."/>
            <person name="Zhou W."/>
            <person name="Yu Q."/>
            <person name="An N."/>
            <person name="Chen Y."/>
            <person name="Cai Q."/>
            <person name="Wang B."/>
            <person name="Liu B."/>
            <person name="Min J."/>
            <person name="Huang Y."/>
            <person name="Wu H."/>
            <person name="Li Z."/>
            <person name="Zhang Y."/>
            <person name="Yin Y."/>
            <person name="Song W."/>
            <person name="Jiang J."/>
            <person name="Jackson S.A."/>
            <person name="Wing R.A."/>
            <person name="Wang J."/>
            <person name="Chen M."/>
        </authorList>
    </citation>
    <scope>NUCLEOTIDE SEQUENCE [LARGE SCALE GENOMIC DNA]</scope>
    <source>
        <strain evidence="2">cv. IRGC 101232</strain>
    </source>
</reference>
<protein>
    <submittedName>
        <fullName evidence="2">Uncharacterized protein</fullName>
    </submittedName>
</protein>
<dbReference type="Gramene" id="OB10G21430.1">
    <property type="protein sequence ID" value="OB10G21430.1"/>
    <property type="gene ID" value="OB10G21430"/>
</dbReference>
<dbReference type="AlphaFoldDB" id="J3N3P5"/>
<evidence type="ECO:0000313" key="2">
    <source>
        <dbReference type="EnsemblPlants" id="OB10G21430.1"/>
    </source>
</evidence>
<sequence>MPCTSHRPVAAVAEAFRCGCAENTLRSFLASSRNYTTVEGREKVLAVVGCTWRSDPPPAVPRSAPHGSGPSPKAS</sequence>
<dbReference type="Proteomes" id="UP000006038">
    <property type="component" value="Chromosome 10"/>
</dbReference>
<feature type="region of interest" description="Disordered" evidence="1">
    <location>
        <begin position="53"/>
        <end position="75"/>
    </location>
</feature>
<dbReference type="HOGENOM" id="CLU_2675023_0_0_1"/>
<reference evidence="2" key="2">
    <citation type="submission" date="2013-04" db="UniProtKB">
        <authorList>
            <consortium name="EnsemblPlants"/>
        </authorList>
    </citation>
    <scope>IDENTIFICATION</scope>
</reference>
<organism evidence="2">
    <name type="scientific">Oryza brachyantha</name>
    <name type="common">malo sina</name>
    <dbReference type="NCBI Taxonomy" id="4533"/>
    <lineage>
        <taxon>Eukaryota</taxon>
        <taxon>Viridiplantae</taxon>
        <taxon>Streptophyta</taxon>
        <taxon>Embryophyta</taxon>
        <taxon>Tracheophyta</taxon>
        <taxon>Spermatophyta</taxon>
        <taxon>Magnoliopsida</taxon>
        <taxon>Liliopsida</taxon>
        <taxon>Poales</taxon>
        <taxon>Poaceae</taxon>
        <taxon>BOP clade</taxon>
        <taxon>Oryzoideae</taxon>
        <taxon>Oryzeae</taxon>
        <taxon>Oryzinae</taxon>
        <taxon>Oryza</taxon>
    </lineage>
</organism>
<evidence type="ECO:0000256" key="1">
    <source>
        <dbReference type="SAM" id="MobiDB-lite"/>
    </source>
</evidence>
<evidence type="ECO:0000313" key="3">
    <source>
        <dbReference type="Proteomes" id="UP000006038"/>
    </source>
</evidence>
<proteinExistence type="predicted"/>
<dbReference type="EnsemblPlants" id="OB10G21430.1">
    <property type="protein sequence ID" value="OB10G21430.1"/>
    <property type="gene ID" value="OB10G21430"/>
</dbReference>